<evidence type="ECO:0000313" key="1">
    <source>
        <dbReference type="EMBL" id="KZV52978.1"/>
    </source>
</evidence>
<gene>
    <name evidence="1" type="ORF">F511_31911</name>
</gene>
<dbReference type="Proteomes" id="UP000250235">
    <property type="component" value="Unassembled WGS sequence"/>
</dbReference>
<dbReference type="EMBL" id="KQ990572">
    <property type="protein sequence ID" value="KZV52978.1"/>
    <property type="molecule type" value="Genomic_DNA"/>
</dbReference>
<keyword evidence="2" id="KW-1185">Reference proteome</keyword>
<proteinExistence type="predicted"/>
<sequence length="168" mass="18434">MFYSSYNNRSSPRCSQLTAPKLRIARDIHSSTAHSNSPDHALASLHRSAHAEQLRSRAFFTTSSTEISLQCSKQLSLSHPNHKAFKSAHTPRFLAQSVAMDDHATAVSDQLTCPTQLITEQDSTVRLYPIWSSSHTTQQALNLNLSNYASSALQTGAVLLQPQSSPLS</sequence>
<name>A0A2Z7D6U2_9LAMI</name>
<accession>A0A2Z7D6U2</accession>
<dbReference type="AlphaFoldDB" id="A0A2Z7D6U2"/>
<reference evidence="1 2" key="1">
    <citation type="journal article" date="2015" name="Proc. Natl. Acad. Sci. U.S.A.">
        <title>The resurrection genome of Boea hygrometrica: A blueprint for survival of dehydration.</title>
        <authorList>
            <person name="Xiao L."/>
            <person name="Yang G."/>
            <person name="Zhang L."/>
            <person name="Yang X."/>
            <person name="Zhao S."/>
            <person name="Ji Z."/>
            <person name="Zhou Q."/>
            <person name="Hu M."/>
            <person name="Wang Y."/>
            <person name="Chen M."/>
            <person name="Xu Y."/>
            <person name="Jin H."/>
            <person name="Xiao X."/>
            <person name="Hu G."/>
            <person name="Bao F."/>
            <person name="Hu Y."/>
            <person name="Wan P."/>
            <person name="Li L."/>
            <person name="Deng X."/>
            <person name="Kuang T."/>
            <person name="Xiang C."/>
            <person name="Zhu J.K."/>
            <person name="Oliver M.J."/>
            <person name="He Y."/>
        </authorList>
    </citation>
    <scope>NUCLEOTIDE SEQUENCE [LARGE SCALE GENOMIC DNA]</scope>
    <source>
        <strain evidence="2">cv. XS01</strain>
    </source>
</reference>
<protein>
    <submittedName>
        <fullName evidence="1">Uncharacterized protein</fullName>
    </submittedName>
</protein>
<evidence type="ECO:0000313" key="2">
    <source>
        <dbReference type="Proteomes" id="UP000250235"/>
    </source>
</evidence>
<organism evidence="1 2">
    <name type="scientific">Dorcoceras hygrometricum</name>
    <dbReference type="NCBI Taxonomy" id="472368"/>
    <lineage>
        <taxon>Eukaryota</taxon>
        <taxon>Viridiplantae</taxon>
        <taxon>Streptophyta</taxon>
        <taxon>Embryophyta</taxon>
        <taxon>Tracheophyta</taxon>
        <taxon>Spermatophyta</taxon>
        <taxon>Magnoliopsida</taxon>
        <taxon>eudicotyledons</taxon>
        <taxon>Gunneridae</taxon>
        <taxon>Pentapetalae</taxon>
        <taxon>asterids</taxon>
        <taxon>lamiids</taxon>
        <taxon>Lamiales</taxon>
        <taxon>Gesneriaceae</taxon>
        <taxon>Didymocarpoideae</taxon>
        <taxon>Trichosporeae</taxon>
        <taxon>Loxocarpinae</taxon>
        <taxon>Dorcoceras</taxon>
    </lineage>
</organism>